<name>A0A9P4GJR2_9PLEO</name>
<reference evidence="1" key="1">
    <citation type="submission" date="2020-01" db="EMBL/GenBank/DDBJ databases">
        <authorList>
            <consortium name="DOE Joint Genome Institute"/>
            <person name="Haridas S."/>
            <person name="Albert R."/>
            <person name="Binder M."/>
            <person name="Bloem J."/>
            <person name="Labutti K."/>
            <person name="Salamov A."/>
            <person name="Andreopoulos B."/>
            <person name="Baker S.E."/>
            <person name="Barry K."/>
            <person name="Bills G."/>
            <person name="Bluhm B.H."/>
            <person name="Cannon C."/>
            <person name="Castanera R."/>
            <person name="Culley D.E."/>
            <person name="Daum C."/>
            <person name="Ezra D."/>
            <person name="Gonzalez J.B."/>
            <person name="Henrissat B."/>
            <person name="Kuo A."/>
            <person name="Liang C."/>
            <person name="Lipzen A."/>
            <person name="Lutzoni F."/>
            <person name="Magnuson J."/>
            <person name="Mondo S."/>
            <person name="Nolan M."/>
            <person name="Ohm R."/>
            <person name="Pangilinan J."/>
            <person name="Park H.-J."/>
            <person name="Ramirez L."/>
            <person name="Alfaro M."/>
            <person name="Sun H."/>
            <person name="Tritt A."/>
            <person name="Yoshinaga Y."/>
            <person name="Zwiers L.-H."/>
            <person name="Turgeon B.G."/>
            <person name="Goodwin S.B."/>
            <person name="Spatafora J.W."/>
            <person name="Crous P.W."/>
            <person name="Grigoriev I.V."/>
        </authorList>
    </citation>
    <scope>NUCLEOTIDE SEQUENCE</scope>
    <source>
        <strain evidence="1">CBS 394.84</strain>
    </source>
</reference>
<accession>A0A9P4GJR2</accession>
<comment type="caution">
    <text evidence="1">The sequence shown here is derived from an EMBL/GenBank/DDBJ whole genome shotgun (WGS) entry which is preliminary data.</text>
</comment>
<dbReference type="Gene3D" id="3.30.70.100">
    <property type="match status" value="1"/>
</dbReference>
<dbReference type="GeneID" id="63848103"/>
<evidence type="ECO:0000313" key="2">
    <source>
        <dbReference type="Proteomes" id="UP000800039"/>
    </source>
</evidence>
<dbReference type="RefSeq" id="XP_040790106.1">
    <property type="nucleotide sequence ID" value="XM_040930851.1"/>
</dbReference>
<evidence type="ECO:0000313" key="1">
    <source>
        <dbReference type="EMBL" id="KAF1847543.1"/>
    </source>
</evidence>
<keyword evidence="2" id="KW-1185">Reference proteome</keyword>
<protein>
    <recommendedName>
        <fullName evidence="3">ABM domain-containing protein</fullName>
    </recommendedName>
</protein>
<dbReference type="OrthoDB" id="3830579at2759"/>
<organism evidence="1 2">
    <name type="scientific">Cucurbitaria berberidis CBS 394.84</name>
    <dbReference type="NCBI Taxonomy" id="1168544"/>
    <lineage>
        <taxon>Eukaryota</taxon>
        <taxon>Fungi</taxon>
        <taxon>Dikarya</taxon>
        <taxon>Ascomycota</taxon>
        <taxon>Pezizomycotina</taxon>
        <taxon>Dothideomycetes</taxon>
        <taxon>Pleosporomycetidae</taxon>
        <taxon>Pleosporales</taxon>
        <taxon>Pleosporineae</taxon>
        <taxon>Cucurbitariaceae</taxon>
        <taxon>Cucurbitaria</taxon>
    </lineage>
</organism>
<evidence type="ECO:0008006" key="3">
    <source>
        <dbReference type="Google" id="ProtNLM"/>
    </source>
</evidence>
<gene>
    <name evidence="1" type="ORF">K460DRAFT_332664</name>
</gene>
<proteinExistence type="predicted"/>
<sequence length="230" mass="25296">MAVTEIACMRVQAGLDVMNEDTTEGQVLHRTWQNVISLPDGPSRVYWGLEDEEPSKIWAFFDWESVEEHEVFATMYGADAVKDLPKVLASGEFTKHVSLTPFPPVALRSPVALIVLTYFASEISVEEKDRAGSRFKLFIEKGLQESPEVEAVSFGWGVETDFPVRGGDEGQRGALLTAIVGWSGSDAGLGFEETDGWKESVEGIEGLEGVVKMAVVHIRCESLESKIDRA</sequence>
<dbReference type="EMBL" id="ML976615">
    <property type="protein sequence ID" value="KAF1847543.1"/>
    <property type="molecule type" value="Genomic_DNA"/>
</dbReference>
<dbReference type="Proteomes" id="UP000800039">
    <property type="component" value="Unassembled WGS sequence"/>
</dbReference>
<dbReference type="AlphaFoldDB" id="A0A9P4GJR2"/>